<dbReference type="Proteomes" id="UP000039865">
    <property type="component" value="Unassembled WGS sequence"/>
</dbReference>
<proteinExistence type="predicted"/>
<dbReference type="InParanoid" id="A0A077ZZ27"/>
<dbReference type="AlphaFoldDB" id="A0A077ZZ27"/>
<reference evidence="1 2" key="1">
    <citation type="submission" date="2014-06" db="EMBL/GenBank/DDBJ databases">
        <authorList>
            <person name="Swart Estienne"/>
        </authorList>
    </citation>
    <scope>NUCLEOTIDE SEQUENCE [LARGE SCALE GENOMIC DNA]</scope>
    <source>
        <strain evidence="1 2">130c</strain>
    </source>
</reference>
<accession>A0A077ZZ27</accession>
<sequence length="698" mass="83056">MATLYIYVAVACFKKITKIYVEEISFYTDGRNQVLWIWLMSFRDFSCVTRYVVSRIEAIWNICNETNLQQILSDIAVIDHYYLSRSDAEVSQKQFDQIKGGGKLFQNQIFKEFIWKFVDHDFLKLSKYDDWLCCFCELKHFPIIFLLETIDRDHDQLDMNKLVKNTSVGRMILYSMLMLSLAFTQNDNEIMGILLIDSLFSGQSYDSYLQRALKYLQQYLKKDWEFVRNSYFINDEKVAQLIHYVILVIVKKQNVNLNSSLLKILMTQMIRKSTQISLESYSNRKNYQERDYSQNKSSKDYLQRIEKYYQKFKNAWNCLAGLIIKDFQNDNGVEVVVPIINDQSKLILCCLTKDKINQPGEATSSLYYLNTQQSSKIIVCSFKNRQGMQVDFNIEIIKSSTIKKLFKGKYINDLEEQTQNLNFQFVNLGNMFSQLDAIKQISQEPISYDINQNIKEQRNIEKIHELLGQLRVTMNFIERSDNQDNENFGETILINYMRFLKISTEESIFYYDFKIKNIISLYEAIEKRVEDIEVKKIHFKYQDKLIEQQNIQILRLILQIELPIIEGMMHIVEHKVEIRQAKCIYDRFRQHYQKLLDDKRAQQTKIDRDKIRNNLAVKCSYAKHISSNIKSSYQVYEVYHEFQTAFVYLSQSAKSPEMNLGFYTDQTYQLRLLMTNSCYKKYKFYIQLVFRIIGEEIT</sequence>
<organism evidence="1 2">
    <name type="scientific">Stylonychia lemnae</name>
    <name type="common">Ciliate</name>
    <dbReference type="NCBI Taxonomy" id="5949"/>
    <lineage>
        <taxon>Eukaryota</taxon>
        <taxon>Sar</taxon>
        <taxon>Alveolata</taxon>
        <taxon>Ciliophora</taxon>
        <taxon>Intramacronucleata</taxon>
        <taxon>Spirotrichea</taxon>
        <taxon>Stichotrichia</taxon>
        <taxon>Sporadotrichida</taxon>
        <taxon>Oxytrichidae</taxon>
        <taxon>Stylonychinae</taxon>
        <taxon>Stylonychia</taxon>
    </lineage>
</organism>
<gene>
    <name evidence="1" type="primary">Contig17072.g18191</name>
    <name evidence="1" type="ORF">STYLEM_4162</name>
</gene>
<keyword evidence="2" id="KW-1185">Reference proteome</keyword>
<evidence type="ECO:0000313" key="2">
    <source>
        <dbReference type="Proteomes" id="UP000039865"/>
    </source>
</evidence>
<protein>
    <submittedName>
        <fullName evidence="1">Uncharacterized protein</fullName>
    </submittedName>
</protein>
<evidence type="ECO:0000313" key="1">
    <source>
        <dbReference type="EMBL" id="CDW75175.1"/>
    </source>
</evidence>
<dbReference type="EMBL" id="CCKQ01004041">
    <property type="protein sequence ID" value="CDW75175.1"/>
    <property type="molecule type" value="Genomic_DNA"/>
</dbReference>
<name>A0A077ZZ27_STYLE</name>